<feature type="compositionally biased region" description="Low complexity" evidence="9">
    <location>
        <begin position="127"/>
        <end position="163"/>
    </location>
</feature>
<dbReference type="GO" id="GO:0000981">
    <property type="term" value="F:DNA-binding transcription factor activity, RNA polymerase II-specific"/>
    <property type="evidence" value="ECO:0007669"/>
    <property type="project" value="TreeGrafter"/>
</dbReference>
<keyword evidence="4" id="KW-0862">Zinc</keyword>
<evidence type="ECO:0000313" key="11">
    <source>
        <dbReference type="EMBL" id="KAJ2002494.1"/>
    </source>
</evidence>
<dbReference type="GO" id="GO:0000978">
    <property type="term" value="F:RNA polymerase II cis-regulatory region sequence-specific DNA binding"/>
    <property type="evidence" value="ECO:0007669"/>
    <property type="project" value="TreeGrafter"/>
</dbReference>
<dbReference type="GO" id="GO:0000122">
    <property type="term" value="P:negative regulation of transcription by RNA polymerase II"/>
    <property type="evidence" value="ECO:0007669"/>
    <property type="project" value="TreeGrafter"/>
</dbReference>
<dbReference type="Pfam" id="PF00320">
    <property type="entry name" value="GATA"/>
    <property type="match status" value="2"/>
</dbReference>
<dbReference type="Proteomes" id="UP001150907">
    <property type="component" value="Unassembled WGS sequence"/>
</dbReference>
<feature type="compositionally biased region" description="Basic residues" evidence="9">
    <location>
        <begin position="508"/>
        <end position="520"/>
    </location>
</feature>
<proteinExistence type="predicted"/>
<dbReference type="Gene3D" id="3.30.50.10">
    <property type="entry name" value="Erythroid Transcription Factor GATA-1, subunit A"/>
    <property type="match status" value="2"/>
</dbReference>
<dbReference type="GO" id="GO:0005634">
    <property type="term" value="C:nucleus"/>
    <property type="evidence" value="ECO:0007669"/>
    <property type="project" value="UniProtKB-SubCell"/>
</dbReference>
<dbReference type="PANTHER" id="PTHR10071">
    <property type="entry name" value="TRANSCRIPTION FACTOR GATA FAMILY MEMBER"/>
    <property type="match status" value="1"/>
</dbReference>
<feature type="compositionally biased region" description="Polar residues" evidence="9">
    <location>
        <begin position="651"/>
        <end position="668"/>
    </location>
</feature>
<dbReference type="FunFam" id="3.30.50.10:FF:000007">
    <property type="entry name" value="Nitrogen regulatory AreA, N-terminal"/>
    <property type="match status" value="1"/>
</dbReference>
<protein>
    <recommendedName>
        <fullName evidence="10">GATA-type domain-containing protein</fullName>
    </recommendedName>
</protein>
<feature type="compositionally biased region" description="Low complexity" evidence="9">
    <location>
        <begin position="521"/>
        <end position="559"/>
    </location>
</feature>
<dbReference type="AlphaFoldDB" id="A0A9W8BIR9"/>
<dbReference type="PROSITE" id="PS50114">
    <property type="entry name" value="GATA_ZN_FINGER_2"/>
    <property type="match status" value="2"/>
</dbReference>
<feature type="region of interest" description="Disordered" evidence="9">
    <location>
        <begin position="499"/>
        <end position="670"/>
    </location>
</feature>
<feature type="compositionally biased region" description="Polar residues" evidence="9">
    <location>
        <begin position="595"/>
        <end position="626"/>
    </location>
</feature>
<name>A0A9W8BIR9_9FUNG</name>
<evidence type="ECO:0000313" key="12">
    <source>
        <dbReference type="Proteomes" id="UP001150907"/>
    </source>
</evidence>
<dbReference type="PROSITE" id="PS00344">
    <property type="entry name" value="GATA_ZN_FINGER_1"/>
    <property type="match status" value="1"/>
</dbReference>
<comment type="caution">
    <text evidence="11">The sequence shown here is derived from an EMBL/GenBank/DDBJ whole genome shotgun (WGS) entry which is preliminary data.</text>
</comment>
<keyword evidence="7" id="KW-0539">Nucleus</keyword>
<accession>A0A9W8BIR9</accession>
<feature type="compositionally biased region" description="Basic and acidic residues" evidence="9">
    <location>
        <begin position="79"/>
        <end position="91"/>
    </location>
</feature>
<sequence length="929" mass="97498">MAPILLKIKGTKLFSPFNEIEDVGDLSTLWRVCTKVKDSLENGSRLENLSWRLWHLHQTLEARGKGKDYRKLSPATTRQLEKTIRRPDNVRSAKPMQIKVRLGKSSGDSRPGEPAPTPANGRVRSVTATAAATTTTTATASDTDLASLPGANADSSSAATCSDDTTKDNGAPAAPRAFGVNSADRAGASAVPTADATAPADDSLLSKVTGPQPEPVAGSGVPLLLTDTSSTSAPPAYVSHAAGIMGSGLGSHDSNHCSHSNQSTLNTNGTHGCPTSTPAVDHSEEAQASDFMSFGPSSFLSSGFDLDAPQIEITLDDIFTNTPGDWSQFGFGSLGGGGVALGMPMAEYNASQGVWNGLPYPGGPMPVSAPYGVGHHMHLAQEQARKHEGPICDNCGVTSTPLWRRSADDTLLCNACGLYYKLHNTHRPKSLRSSGGRKDGIEEEAPKVICSNCDTSNTPLWRRDEKGNPLCNACGLYYKLHKDNRPIALKTDIIRKRQRYEGSSVTTPRKRQDRGSRKRAAAAAATSPSESPASTTPAAASTTAPAAAEATTAVEAPTSDTPQKAEQSTGSMLPPKELQSSRSKKRSKAKHGSLAIQTQAQQGQTEGVTPQSFSSGTALCSTFSQPASAGSDSGTGTGELLIPQSAPPASYSANGTQLLNSTEPNSFRDSVHHRYSAGSYEYSHQQQYQEYQQQSGHIFRPPLPPSLGEYRRLHSSDTVVPPPQPPSYHTYNVQASTNHSLPLQHSATLPSAHRFDGGTGAAVDAPAGVASSSAAARAPNSNASINIPMSPPLGARPDAYYSRMASTSDRLAADSLPGLGLQIPLSTLSSPQISRYGSGEVSSAGVAHVAHGSQPMGSNGQPTPTLFASNRRASPHSNGHGGMAAPSDPKHRSNRQLPSLAELQSATSTAHSGGSFRYARQQAYPPLNQ</sequence>
<feature type="region of interest" description="Disordered" evidence="9">
    <location>
        <begin position="850"/>
        <end position="929"/>
    </location>
</feature>
<evidence type="ECO:0000256" key="4">
    <source>
        <dbReference type="ARBA" id="ARBA00022833"/>
    </source>
</evidence>
<dbReference type="EMBL" id="JANBQF010000296">
    <property type="protein sequence ID" value="KAJ2002494.1"/>
    <property type="molecule type" value="Genomic_DNA"/>
</dbReference>
<dbReference type="SMART" id="SM00401">
    <property type="entry name" value="ZnF_GATA"/>
    <property type="match status" value="2"/>
</dbReference>
<feature type="domain" description="GATA-type" evidence="10">
    <location>
        <begin position="450"/>
        <end position="497"/>
    </location>
</feature>
<feature type="compositionally biased region" description="Basic residues" evidence="9">
    <location>
        <begin position="582"/>
        <end position="591"/>
    </location>
</feature>
<keyword evidence="6" id="KW-0804">Transcription</keyword>
<keyword evidence="5" id="KW-0805">Transcription regulation</keyword>
<evidence type="ECO:0000256" key="9">
    <source>
        <dbReference type="SAM" id="MobiDB-lite"/>
    </source>
</evidence>
<evidence type="ECO:0000256" key="3">
    <source>
        <dbReference type="ARBA" id="ARBA00022771"/>
    </source>
</evidence>
<feature type="compositionally biased region" description="Low complexity" evidence="9">
    <location>
        <begin position="186"/>
        <end position="203"/>
    </location>
</feature>
<organism evidence="11 12">
    <name type="scientific">Coemansia thaxteri</name>
    <dbReference type="NCBI Taxonomy" id="2663907"/>
    <lineage>
        <taxon>Eukaryota</taxon>
        <taxon>Fungi</taxon>
        <taxon>Fungi incertae sedis</taxon>
        <taxon>Zoopagomycota</taxon>
        <taxon>Kickxellomycotina</taxon>
        <taxon>Kickxellomycetes</taxon>
        <taxon>Kickxellales</taxon>
        <taxon>Kickxellaceae</taxon>
        <taxon>Coemansia</taxon>
    </lineage>
</organism>
<dbReference type="SUPFAM" id="SSF57716">
    <property type="entry name" value="Glucocorticoid receptor-like (DNA-binding domain)"/>
    <property type="match status" value="2"/>
</dbReference>
<evidence type="ECO:0000256" key="7">
    <source>
        <dbReference type="ARBA" id="ARBA00023242"/>
    </source>
</evidence>
<dbReference type="Pfam" id="PF08550">
    <property type="entry name" value="GATA_AreA"/>
    <property type="match status" value="1"/>
</dbReference>
<evidence type="ECO:0000256" key="2">
    <source>
        <dbReference type="ARBA" id="ARBA00022723"/>
    </source>
</evidence>
<comment type="subcellular location">
    <subcellularLocation>
        <location evidence="1">Nucleus</location>
    </subcellularLocation>
</comment>
<evidence type="ECO:0000256" key="1">
    <source>
        <dbReference type="ARBA" id="ARBA00004123"/>
    </source>
</evidence>
<dbReference type="InterPro" id="IPR013088">
    <property type="entry name" value="Znf_NHR/GATA"/>
</dbReference>
<reference evidence="11" key="1">
    <citation type="submission" date="2022-07" db="EMBL/GenBank/DDBJ databases">
        <title>Phylogenomic reconstructions and comparative analyses of Kickxellomycotina fungi.</title>
        <authorList>
            <person name="Reynolds N.K."/>
            <person name="Stajich J.E."/>
            <person name="Barry K."/>
            <person name="Grigoriev I.V."/>
            <person name="Crous P."/>
            <person name="Smith M.E."/>
        </authorList>
    </citation>
    <scope>NUCLEOTIDE SEQUENCE</scope>
    <source>
        <strain evidence="11">IMI 214461</strain>
    </source>
</reference>
<evidence type="ECO:0000256" key="6">
    <source>
        <dbReference type="ARBA" id="ARBA00023163"/>
    </source>
</evidence>
<feature type="region of interest" description="Disordered" evidence="9">
    <location>
        <begin position="253"/>
        <end position="272"/>
    </location>
</feature>
<evidence type="ECO:0000256" key="8">
    <source>
        <dbReference type="PROSITE-ProRule" id="PRU00094"/>
    </source>
</evidence>
<dbReference type="InterPro" id="IPR000679">
    <property type="entry name" value="Znf_GATA"/>
</dbReference>
<keyword evidence="12" id="KW-1185">Reference proteome</keyword>
<evidence type="ECO:0000256" key="5">
    <source>
        <dbReference type="ARBA" id="ARBA00023015"/>
    </source>
</evidence>
<feature type="compositionally biased region" description="Polar residues" evidence="9">
    <location>
        <begin position="257"/>
        <end position="272"/>
    </location>
</feature>
<dbReference type="GO" id="GO:0008270">
    <property type="term" value="F:zinc ion binding"/>
    <property type="evidence" value="ECO:0007669"/>
    <property type="project" value="UniProtKB-KW"/>
</dbReference>
<feature type="compositionally biased region" description="Polar residues" evidence="9">
    <location>
        <begin position="560"/>
        <end position="571"/>
    </location>
</feature>
<keyword evidence="3 8" id="KW-0863">Zinc-finger</keyword>
<dbReference type="GO" id="GO:0045944">
    <property type="term" value="P:positive regulation of transcription by RNA polymerase II"/>
    <property type="evidence" value="ECO:0007669"/>
    <property type="project" value="TreeGrafter"/>
</dbReference>
<dbReference type="PRINTS" id="PR00619">
    <property type="entry name" value="GATAZNFINGER"/>
</dbReference>
<feature type="domain" description="GATA-type" evidence="10">
    <location>
        <begin position="386"/>
        <end position="444"/>
    </location>
</feature>
<evidence type="ECO:0000259" key="10">
    <source>
        <dbReference type="PROSITE" id="PS50114"/>
    </source>
</evidence>
<dbReference type="InterPro" id="IPR039355">
    <property type="entry name" value="Transcription_factor_GATA"/>
</dbReference>
<dbReference type="PANTHER" id="PTHR10071:SF281">
    <property type="entry name" value="BOX A-BINDING FACTOR-RELATED"/>
    <property type="match status" value="1"/>
</dbReference>
<feature type="compositionally biased region" description="Polar residues" evidence="9">
    <location>
        <begin position="902"/>
        <end position="912"/>
    </location>
</feature>
<dbReference type="InterPro" id="IPR013860">
    <property type="entry name" value="AreA_GATA"/>
</dbReference>
<dbReference type="OrthoDB" id="515401at2759"/>
<keyword evidence="2" id="KW-0479">Metal-binding</keyword>
<feature type="compositionally biased region" description="Polar residues" evidence="9">
    <location>
        <begin position="855"/>
        <end position="877"/>
    </location>
</feature>
<dbReference type="CDD" id="cd00202">
    <property type="entry name" value="ZnF_GATA"/>
    <property type="match status" value="2"/>
</dbReference>
<feature type="region of interest" description="Disordered" evidence="9">
    <location>
        <begin position="64"/>
        <end position="221"/>
    </location>
</feature>
<gene>
    <name evidence="11" type="ORF">H4R26_003576</name>
</gene>